<dbReference type="EMBL" id="GGFM01011319">
    <property type="protein sequence ID" value="MBW32070.1"/>
    <property type="molecule type" value="Transcribed_RNA"/>
</dbReference>
<feature type="signal peptide" evidence="1">
    <location>
        <begin position="1"/>
        <end position="15"/>
    </location>
</feature>
<sequence>MFRFFFVCIFHPLFCVHCPCAVFACAVCHKNKSAIVTLGPESGPGPAHHHHHHQTDHCFASSNIIIFPLIALQAGSGWPGARATCVCQCNAILSSSFAARTDERTAAPERRCN</sequence>
<evidence type="ECO:0000256" key="1">
    <source>
        <dbReference type="SAM" id="SignalP"/>
    </source>
</evidence>
<organism evidence="2">
    <name type="scientific">Anopheles braziliensis</name>
    <dbReference type="NCBI Taxonomy" id="58242"/>
    <lineage>
        <taxon>Eukaryota</taxon>
        <taxon>Metazoa</taxon>
        <taxon>Ecdysozoa</taxon>
        <taxon>Arthropoda</taxon>
        <taxon>Hexapoda</taxon>
        <taxon>Insecta</taxon>
        <taxon>Pterygota</taxon>
        <taxon>Neoptera</taxon>
        <taxon>Endopterygota</taxon>
        <taxon>Diptera</taxon>
        <taxon>Nematocera</taxon>
        <taxon>Culicoidea</taxon>
        <taxon>Culicidae</taxon>
        <taxon>Anophelinae</taxon>
        <taxon>Anopheles</taxon>
    </lineage>
</organism>
<protein>
    <submittedName>
        <fullName evidence="2">Putative secreted peptide</fullName>
    </submittedName>
</protein>
<name>A0A2M3ZUF2_9DIPT</name>
<accession>A0A2M3ZUF2</accession>
<keyword evidence="1" id="KW-0732">Signal</keyword>
<dbReference type="PROSITE" id="PS51257">
    <property type="entry name" value="PROKAR_LIPOPROTEIN"/>
    <property type="match status" value="1"/>
</dbReference>
<feature type="chain" id="PRO_5014979751" evidence="1">
    <location>
        <begin position="16"/>
        <end position="113"/>
    </location>
</feature>
<reference evidence="2" key="1">
    <citation type="submission" date="2018-01" db="EMBL/GenBank/DDBJ databases">
        <title>An insight into the sialome of Amazonian anophelines.</title>
        <authorList>
            <person name="Ribeiro J.M."/>
            <person name="Scarpassa V."/>
            <person name="Calvo E."/>
        </authorList>
    </citation>
    <scope>NUCLEOTIDE SEQUENCE</scope>
    <source>
        <tissue evidence="2">Salivary glands</tissue>
    </source>
</reference>
<proteinExistence type="predicted"/>
<dbReference type="AlphaFoldDB" id="A0A2M3ZUF2"/>
<evidence type="ECO:0000313" key="2">
    <source>
        <dbReference type="EMBL" id="MBW32070.1"/>
    </source>
</evidence>